<reference evidence="7 8" key="1">
    <citation type="submission" date="2015-03" db="EMBL/GenBank/DDBJ databases">
        <title>Genome assembly of Sandaracinus amylolyticus DSM 53668.</title>
        <authorList>
            <person name="Sharma G."/>
            <person name="Subramanian S."/>
        </authorList>
    </citation>
    <scope>NUCLEOTIDE SEQUENCE [LARGE SCALE GENOMIC DNA]</scope>
    <source>
        <strain evidence="7 8">DSM 53668</strain>
    </source>
</reference>
<dbReference type="Pfam" id="PF00158">
    <property type="entry name" value="Sigma54_activat"/>
    <property type="match status" value="1"/>
</dbReference>
<dbReference type="EMBL" id="CP011125">
    <property type="protein sequence ID" value="AKF03446.1"/>
    <property type="molecule type" value="Genomic_DNA"/>
</dbReference>
<dbReference type="RefSeq" id="WP_053230906.1">
    <property type="nucleotide sequence ID" value="NZ_CP011125.1"/>
</dbReference>
<dbReference type="SUPFAM" id="SSF55781">
    <property type="entry name" value="GAF domain-like"/>
    <property type="match status" value="1"/>
</dbReference>
<dbReference type="CDD" id="cd00009">
    <property type="entry name" value="AAA"/>
    <property type="match status" value="1"/>
</dbReference>
<dbReference type="Pfam" id="PF02954">
    <property type="entry name" value="HTH_8"/>
    <property type="match status" value="1"/>
</dbReference>
<dbReference type="InterPro" id="IPR027417">
    <property type="entry name" value="P-loop_NTPase"/>
</dbReference>
<dbReference type="GO" id="GO:0043565">
    <property type="term" value="F:sequence-specific DNA binding"/>
    <property type="evidence" value="ECO:0007669"/>
    <property type="project" value="InterPro"/>
</dbReference>
<sequence>MGARSDDETVRRERDVFLRVLELGGERDPRLFLDQALELFLELTGAQLGYLALSSSAIDAPEFETSRGIDTQATSDVRRSVSQGIIAAALSQGETIQTLSAIADGRFSDRPSVKRSQIGAVLCAPIGSLGVVYVQETRGGRPFPPDVEQYAALVARLLAPAARSVLAERAAVVTSDPTRPYRERLRLDDIVGRSAALANVFRHVGLVAPLDIDLLITGPSGTGKSQLARAIIANSRRAAGPFIEVNCAAVPEALFESELFGARRGAHSTAFHDTEGRVAAAEGGTLFLDEIAELSLASQAKLLTLLQARTYQPLGAPAPRRADIRVIAATNSDLAHAVEERRFREDLFYRLSVMPVDVPALSARSDDIAPLASHFCERAAERHGLGRIAMTRDALSACEAHDWPGNVRQLAHAIEAGVIRAAGSGRQSVHASDVFPSSRDSAVAETLGEATRAFQARYIRDVLTSVDWNVSEAARRLDIARSHLYTLIRTHDIRRER</sequence>
<keyword evidence="8" id="KW-1185">Reference proteome</keyword>
<keyword evidence="1" id="KW-0547">Nucleotide-binding</keyword>
<dbReference type="Gene3D" id="1.10.10.60">
    <property type="entry name" value="Homeodomain-like"/>
    <property type="match status" value="1"/>
</dbReference>
<dbReference type="Pfam" id="PF01590">
    <property type="entry name" value="GAF"/>
    <property type="match status" value="1"/>
</dbReference>
<dbReference type="PANTHER" id="PTHR32071">
    <property type="entry name" value="TRANSCRIPTIONAL REGULATORY PROTEIN"/>
    <property type="match status" value="1"/>
</dbReference>
<dbReference type="AlphaFoldDB" id="A0A0F6VZH2"/>
<keyword evidence="4" id="KW-0238">DNA-binding</keyword>
<gene>
    <name evidence="7" type="ORF">DB32_000595</name>
</gene>
<keyword evidence="2" id="KW-0067">ATP-binding</keyword>
<dbReference type="InterPro" id="IPR003593">
    <property type="entry name" value="AAA+_ATPase"/>
</dbReference>
<feature type="domain" description="Sigma-54 factor interaction" evidence="6">
    <location>
        <begin position="190"/>
        <end position="419"/>
    </location>
</feature>
<dbReference type="STRING" id="927083.DB32_000595"/>
<dbReference type="FunFam" id="3.40.50.300:FF:000006">
    <property type="entry name" value="DNA-binding transcriptional regulator NtrC"/>
    <property type="match status" value="1"/>
</dbReference>
<protein>
    <submittedName>
        <fullName evidence="7">Hydrogenase-4 transcriptional activator</fullName>
    </submittedName>
</protein>
<dbReference type="InterPro" id="IPR025943">
    <property type="entry name" value="Sigma_54_int_dom_ATP-bd_2"/>
</dbReference>
<dbReference type="InterPro" id="IPR029016">
    <property type="entry name" value="GAF-like_dom_sf"/>
</dbReference>
<dbReference type="Gene3D" id="3.30.450.40">
    <property type="match status" value="1"/>
</dbReference>
<evidence type="ECO:0000256" key="3">
    <source>
        <dbReference type="ARBA" id="ARBA00023015"/>
    </source>
</evidence>
<dbReference type="InterPro" id="IPR058031">
    <property type="entry name" value="AAA_lid_NorR"/>
</dbReference>
<dbReference type="InterPro" id="IPR003018">
    <property type="entry name" value="GAF"/>
</dbReference>
<dbReference type="SUPFAM" id="SSF46689">
    <property type="entry name" value="Homeodomain-like"/>
    <property type="match status" value="1"/>
</dbReference>
<evidence type="ECO:0000256" key="1">
    <source>
        <dbReference type="ARBA" id="ARBA00022741"/>
    </source>
</evidence>
<evidence type="ECO:0000313" key="8">
    <source>
        <dbReference type="Proteomes" id="UP000034883"/>
    </source>
</evidence>
<dbReference type="KEGG" id="samy:DB32_000595"/>
<dbReference type="SUPFAM" id="SSF52540">
    <property type="entry name" value="P-loop containing nucleoside triphosphate hydrolases"/>
    <property type="match status" value="1"/>
</dbReference>
<dbReference type="PROSITE" id="PS00688">
    <property type="entry name" value="SIGMA54_INTERACT_3"/>
    <property type="match status" value="1"/>
</dbReference>
<proteinExistence type="predicted"/>
<keyword evidence="3" id="KW-0805">Transcription regulation</keyword>
<evidence type="ECO:0000313" key="7">
    <source>
        <dbReference type="EMBL" id="AKF03446.1"/>
    </source>
</evidence>
<dbReference type="Gene3D" id="1.10.8.60">
    <property type="match status" value="1"/>
</dbReference>
<dbReference type="InterPro" id="IPR002078">
    <property type="entry name" value="Sigma_54_int"/>
</dbReference>
<dbReference type="PANTHER" id="PTHR32071:SF117">
    <property type="entry name" value="PTS-DEPENDENT DIHYDROXYACETONE KINASE OPERON REGULATORY PROTEIN-RELATED"/>
    <property type="match status" value="1"/>
</dbReference>
<dbReference type="PROSITE" id="PS50045">
    <property type="entry name" value="SIGMA54_INTERACT_4"/>
    <property type="match status" value="1"/>
</dbReference>
<organism evidence="7 8">
    <name type="scientific">Sandaracinus amylolyticus</name>
    <dbReference type="NCBI Taxonomy" id="927083"/>
    <lineage>
        <taxon>Bacteria</taxon>
        <taxon>Pseudomonadati</taxon>
        <taxon>Myxococcota</taxon>
        <taxon>Polyangia</taxon>
        <taxon>Polyangiales</taxon>
        <taxon>Sandaracinaceae</taxon>
        <taxon>Sandaracinus</taxon>
    </lineage>
</organism>
<accession>A0A0F6VZH2</accession>
<evidence type="ECO:0000256" key="2">
    <source>
        <dbReference type="ARBA" id="ARBA00022840"/>
    </source>
</evidence>
<dbReference type="SMART" id="SM00382">
    <property type="entry name" value="AAA"/>
    <property type="match status" value="1"/>
</dbReference>
<keyword evidence="5" id="KW-0804">Transcription</keyword>
<dbReference type="GO" id="GO:0005524">
    <property type="term" value="F:ATP binding"/>
    <property type="evidence" value="ECO:0007669"/>
    <property type="project" value="UniProtKB-KW"/>
</dbReference>
<evidence type="ECO:0000256" key="5">
    <source>
        <dbReference type="ARBA" id="ARBA00023163"/>
    </source>
</evidence>
<evidence type="ECO:0000259" key="6">
    <source>
        <dbReference type="PROSITE" id="PS50045"/>
    </source>
</evidence>
<dbReference type="InterPro" id="IPR009057">
    <property type="entry name" value="Homeodomain-like_sf"/>
</dbReference>
<dbReference type="OrthoDB" id="5494107at2"/>
<dbReference type="InterPro" id="IPR025944">
    <property type="entry name" value="Sigma_54_int_dom_CS"/>
</dbReference>
<dbReference type="InterPro" id="IPR002197">
    <property type="entry name" value="HTH_Fis"/>
</dbReference>
<name>A0A0F6VZH2_9BACT</name>
<evidence type="ECO:0000256" key="4">
    <source>
        <dbReference type="ARBA" id="ARBA00023125"/>
    </source>
</evidence>
<dbReference type="PROSITE" id="PS00676">
    <property type="entry name" value="SIGMA54_INTERACT_2"/>
    <property type="match status" value="1"/>
</dbReference>
<dbReference type="Gene3D" id="3.40.50.300">
    <property type="entry name" value="P-loop containing nucleotide triphosphate hydrolases"/>
    <property type="match status" value="1"/>
</dbReference>
<dbReference type="Proteomes" id="UP000034883">
    <property type="component" value="Chromosome"/>
</dbReference>
<dbReference type="GO" id="GO:0006355">
    <property type="term" value="P:regulation of DNA-templated transcription"/>
    <property type="evidence" value="ECO:0007669"/>
    <property type="project" value="InterPro"/>
</dbReference>
<dbReference type="Pfam" id="PF25601">
    <property type="entry name" value="AAA_lid_14"/>
    <property type="match status" value="1"/>
</dbReference>